<keyword evidence="10" id="KW-1185">Reference proteome</keyword>
<dbReference type="RefSeq" id="WP_028092125.1">
    <property type="nucleotide sequence ID" value="NZ_BNAP01000001.1"/>
</dbReference>
<evidence type="ECO:0000256" key="5">
    <source>
        <dbReference type="ARBA" id="ARBA00022989"/>
    </source>
</evidence>
<reference evidence="9" key="1">
    <citation type="journal article" date="2014" name="Int. J. Syst. Evol. Microbiol.">
        <title>Complete genome sequence of Corynebacterium casei LMG S-19264T (=DSM 44701T), isolated from a smear-ripened cheese.</title>
        <authorList>
            <consortium name="US DOE Joint Genome Institute (JGI-PGF)"/>
            <person name="Walter F."/>
            <person name="Albersmeier A."/>
            <person name="Kalinowski J."/>
            <person name="Ruckert C."/>
        </authorList>
    </citation>
    <scope>NUCLEOTIDE SEQUENCE</scope>
    <source>
        <strain evidence="9">CGMCC 1.7081</strain>
    </source>
</reference>
<evidence type="ECO:0000256" key="3">
    <source>
        <dbReference type="ARBA" id="ARBA00022475"/>
    </source>
</evidence>
<evidence type="ECO:0000313" key="9">
    <source>
        <dbReference type="EMBL" id="GHG80552.1"/>
    </source>
</evidence>
<dbReference type="PANTHER" id="PTHR30506">
    <property type="entry name" value="INNER MEMBRANE PROTEIN"/>
    <property type="match status" value="1"/>
</dbReference>
<evidence type="ECO:0000313" key="10">
    <source>
        <dbReference type="Proteomes" id="UP000611500"/>
    </source>
</evidence>
<feature type="domain" description="Glycine transporter" evidence="8">
    <location>
        <begin position="10"/>
        <end position="82"/>
    </location>
</feature>
<evidence type="ECO:0000256" key="1">
    <source>
        <dbReference type="ARBA" id="ARBA00004651"/>
    </source>
</evidence>
<dbReference type="PANTHER" id="PTHR30506:SF3">
    <property type="entry name" value="UPF0126 INNER MEMBRANE PROTEIN YADS-RELATED"/>
    <property type="match status" value="1"/>
</dbReference>
<organism evidence="9 10">
    <name type="scientific">Pseudodonghicola xiamenensis</name>
    <dbReference type="NCBI Taxonomy" id="337702"/>
    <lineage>
        <taxon>Bacteria</taxon>
        <taxon>Pseudomonadati</taxon>
        <taxon>Pseudomonadota</taxon>
        <taxon>Alphaproteobacteria</taxon>
        <taxon>Rhodobacterales</taxon>
        <taxon>Paracoccaceae</taxon>
        <taxon>Pseudodonghicola</taxon>
    </lineage>
</organism>
<keyword evidence="3" id="KW-1003">Cell membrane</keyword>
<evidence type="ECO:0000256" key="4">
    <source>
        <dbReference type="ARBA" id="ARBA00022692"/>
    </source>
</evidence>
<feature type="domain" description="Glycine transporter" evidence="8">
    <location>
        <begin position="95"/>
        <end position="167"/>
    </location>
</feature>
<dbReference type="AlphaFoldDB" id="A0A8J3H558"/>
<feature type="transmembrane region" description="Helical" evidence="7">
    <location>
        <begin position="66"/>
        <end position="86"/>
    </location>
</feature>
<evidence type="ECO:0000256" key="2">
    <source>
        <dbReference type="ARBA" id="ARBA00008193"/>
    </source>
</evidence>
<sequence length="205" mass="21102">MSAVTLFGTLDALGTFVFGLSGAMVAIRKRLDLFGVLVLATATGVAGGMTRDLLLGDTPPAVFRSALPLGMACAAGLFTFFFGALLDRMQRPVMFLDAVGLGVFAIAGCQKALMLGLTPPGAILLGVITAVGGGMLRDMMVSEVPRVLREEVYALAALSGAAAYVGCLALGLSTTLAAVIGGALAVILRLASVRFGWHLPRAPWF</sequence>
<accession>A0A8J3H558</accession>
<dbReference type="EMBL" id="BNAP01000001">
    <property type="protein sequence ID" value="GHG80552.1"/>
    <property type="molecule type" value="Genomic_DNA"/>
</dbReference>
<dbReference type="GO" id="GO:0005886">
    <property type="term" value="C:plasma membrane"/>
    <property type="evidence" value="ECO:0007669"/>
    <property type="project" value="UniProtKB-SubCell"/>
</dbReference>
<gene>
    <name evidence="9" type="ORF">GCM10010961_03800</name>
</gene>
<comment type="subcellular location">
    <subcellularLocation>
        <location evidence="1">Cell membrane</location>
        <topology evidence="1">Multi-pass membrane protein</topology>
    </subcellularLocation>
</comment>
<evidence type="ECO:0000256" key="6">
    <source>
        <dbReference type="ARBA" id="ARBA00023136"/>
    </source>
</evidence>
<comment type="similarity">
    <text evidence="2">Belongs to the UPF0126 family.</text>
</comment>
<dbReference type="Proteomes" id="UP000611500">
    <property type="component" value="Unassembled WGS sequence"/>
</dbReference>
<feature type="transmembrane region" description="Helical" evidence="7">
    <location>
        <begin position="34"/>
        <end position="54"/>
    </location>
</feature>
<dbReference type="InterPro" id="IPR005115">
    <property type="entry name" value="Gly_transporter"/>
</dbReference>
<feature type="transmembrane region" description="Helical" evidence="7">
    <location>
        <begin position="121"/>
        <end position="140"/>
    </location>
</feature>
<keyword evidence="5 7" id="KW-1133">Transmembrane helix</keyword>
<keyword evidence="6 7" id="KW-0472">Membrane</keyword>
<name>A0A8J3H558_9RHOB</name>
<reference evidence="9" key="2">
    <citation type="submission" date="2020-09" db="EMBL/GenBank/DDBJ databases">
        <authorList>
            <person name="Sun Q."/>
            <person name="Zhou Y."/>
        </authorList>
    </citation>
    <scope>NUCLEOTIDE SEQUENCE</scope>
    <source>
        <strain evidence="9">CGMCC 1.7081</strain>
    </source>
</reference>
<protein>
    <submittedName>
        <fullName evidence="9">Membrane protein</fullName>
    </submittedName>
</protein>
<proteinExistence type="inferred from homology"/>
<keyword evidence="4 7" id="KW-0812">Transmembrane</keyword>
<dbReference type="Pfam" id="PF03458">
    <property type="entry name" value="Gly_transporter"/>
    <property type="match status" value="2"/>
</dbReference>
<comment type="caution">
    <text evidence="9">The sequence shown here is derived from an EMBL/GenBank/DDBJ whole genome shotgun (WGS) entry which is preliminary data.</text>
</comment>
<evidence type="ECO:0000256" key="7">
    <source>
        <dbReference type="SAM" id="Phobius"/>
    </source>
</evidence>
<feature type="transmembrane region" description="Helical" evidence="7">
    <location>
        <begin position="6"/>
        <end position="27"/>
    </location>
</feature>
<evidence type="ECO:0000259" key="8">
    <source>
        <dbReference type="Pfam" id="PF03458"/>
    </source>
</evidence>